<keyword evidence="7" id="KW-1015">Disulfide bond</keyword>
<dbReference type="PROSITE" id="PS50068">
    <property type="entry name" value="LDLRA_2"/>
    <property type="match status" value="1"/>
</dbReference>
<reference evidence="11" key="1">
    <citation type="submission" date="2025-08" db="UniProtKB">
        <authorList>
            <consortium name="Ensembl"/>
        </authorList>
    </citation>
    <scope>IDENTIFICATION</scope>
</reference>
<keyword evidence="8" id="KW-0675">Receptor</keyword>
<evidence type="ECO:0000256" key="8">
    <source>
        <dbReference type="ARBA" id="ARBA00023170"/>
    </source>
</evidence>
<evidence type="ECO:0000256" key="5">
    <source>
        <dbReference type="ARBA" id="ARBA00022989"/>
    </source>
</evidence>
<keyword evidence="9" id="KW-0325">Glycoprotein</keyword>
<dbReference type="SMART" id="SM00192">
    <property type="entry name" value="LDLa"/>
    <property type="match status" value="1"/>
</dbReference>
<keyword evidence="12" id="KW-1185">Reference proteome</keyword>
<dbReference type="SUPFAM" id="SSF57424">
    <property type="entry name" value="LDL receptor-like module"/>
    <property type="match status" value="1"/>
</dbReference>
<keyword evidence="4" id="KW-0677">Repeat</keyword>
<evidence type="ECO:0000313" key="11">
    <source>
        <dbReference type="Ensembl" id="ENSPMGP00000024682.1"/>
    </source>
</evidence>
<dbReference type="Proteomes" id="UP000261520">
    <property type="component" value="Unplaced"/>
</dbReference>
<dbReference type="GO" id="GO:0012505">
    <property type="term" value="C:endomembrane system"/>
    <property type="evidence" value="ECO:0007669"/>
    <property type="project" value="UniProtKB-SubCell"/>
</dbReference>
<keyword evidence="6" id="KW-0472">Membrane</keyword>
<name>A0A3B4B4W6_9GOBI</name>
<dbReference type="Pfam" id="PF00057">
    <property type="entry name" value="Ldl_recept_a"/>
    <property type="match status" value="1"/>
</dbReference>
<dbReference type="CDD" id="cd00112">
    <property type="entry name" value="LDLa"/>
    <property type="match status" value="1"/>
</dbReference>
<evidence type="ECO:0000256" key="3">
    <source>
        <dbReference type="ARBA" id="ARBA00022692"/>
    </source>
</evidence>
<keyword evidence="5" id="KW-1133">Transmembrane helix</keyword>
<dbReference type="STRING" id="409849.ENSPMGP00000024682"/>
<organism evidence="11 12">
    <name type="scientific">Periophthalmus magnuspinnatus</name>
    <dbReference type="NCBI Taxonomy" id="409849"/>
    <lineage>
        <taxon>Eukaryota</taxon>
        <taxon>Metazoa</taxon>
        <taxon>Chordata</taxon>
        <taxon>Craniata</taxon>
        <taxon>Vertebrata</taxon>
        <taxon>Euteleostomi</taxon>
        <taxon>Actinopterygii</taxon>
        <taxon>Neopterygii</taxon>
        <taxon>Teleostei</taxon>
        <taxon>Neoteleostei</taxon>
        <taxon>Acanthomorphata</taxon>
        <taxon>Gobiaria</taxon>
        <taxon>Gobiiformes</taxon>
        <taxon>Gobioidei</taxon>
        <taxon>Gobiidae</taxon>
        <taxon>Oxudercinae</taxon>
        <taxon>Periophthalmus</taxon>
    </lineage>
</organism>
<dbReference type="GO" id="GO:0016020">
    <property type="term" value="C:membrane"/>
    <property type="evidence" value="ECO:0007669"/>
    <property type="project" value="UniProtKB-SubCell"/>
</dbReference>
<dbReference type="Gene3D" id="4.10.400.10">
    <property type="entry name" value="Low-density Lipoprotein Receptor"/>
    <property type="match status" value="1"/>
</dbReference>
<dbReference type="FunFam" id="4.10.400.10:FF:000045">
    <property type="entry name" value="Low-density lipoprotein receptor-related protein 2"/>
    <property type="match status" value="1"/>
</dbReference>
<accession>A0A3B4B4W6</accession>
<dbReference type="Ensembl" id="ENSPMGT00000026302.1">
    <property type="protein sequence ID" value="ENSPMGP00000024682.1"/>
    <property type="gene ID" value="ENSPMGG00000019979.1"/>
</dbReference>
<dbReference type="InterPro" id="IPR002172">
    <property type="entry name" value="LDrepeatLR_classA_rpt"/>
</dbReference>
<protein>
    <submittedName>
        <fullName evidence="11">Uncharacterized protein</fullName>
    </submittedName>
</protein>
<evidence type="ECO:0000256" key="6">
    <source>
        <dbReference type="ARBA" id="ARBA00023136"/>
    </source>
</evidence>
<sequence length="164" mass="18167">SGRHHPAHHWVTLLLCWDLTYLCTCLPLTVYNCTLNEFKCANGHQCINSYYRCDGVFDCNDLLIVIHQILKKRLNHMFDSLYLYCSQLQDLQGCATTRVNFSASRMAAVCHRLGSVMGTQTVKMAVMSIMPAPLAPAPPQCSAVITATVYCPAGFAMGTMIAET</sequence>
<evidence type="ECO:0000256" key="9">
    <source>
        <dbReference type="ARBA" id="ARBA00023180"/>
    </source>
</evidence>
<evidence type="ECO:0000256" key="1">
    <source>
        <dbReference type="ARBA" id="ARBA00004167"/>
    </source>
</evidence>
<comment type="caution">
    <text evidence="10">Lacks conserved residue(s) required for the propagation of feature annotation.</text>
</comment>
<comment type="subcellular location">
    <subcellularLocation>
        <location evidence="2">Endomembrane system</location>
    </subcellularLocation>
    <subcellularLocation>
        <location evidence="1">Membrane</location>
        <topology evidence="1">Single-pass membrane protein</topology>
    </subcellularLocation>
</comment>
<dbReference type="InterPro" id="IPR036055">
    <property type="entry name" value="LDL_receptor-like_sf"/>
</dbReference>
<evidence type="ECO:0000256" key="4">
    <source>
        <dbReference type="ARBA" id="ARBA00022737"/>
    </source>
</evidence>
<proteinExistence type="predicted"/>
<dbReference type="AlphaFoldDB" id="A0A3B4B4W6"/>
<evidence type="ECO:0000256" key="10">
    <source>
        <dbReference type="PROSITE-ProRule" id="PRU00124"/>
    </source>
</evidence>
<evidence type="ECO:0000256" key="7">
    <source>
        <dbReference type="ARBA" id="ARBA00023157"/>
    </source>
</evidence>
<evidence type="ECO:0000256" key="2">
    <source>
        <dbReference type="ARBA" id="ARBA00004308"/>
    </source>
</evidence>
<keyword evidence="3" id="KW-0812">Transmembrane</keyword>
<reference evidence="11" key="2">
    <citation type="submission" date="2025-09" db="UniProtKB">
        <authorList>
            <consortium name="Ensembl"/>
        </authorList>
    </citation>
    <scope>IDENTIFICATION</scope>
</reference>
<evidence type="ECO:0000313" key="12">
    <source>
        <dbReference type="Proteomes" id="UP000261520"/>
    </source>
</evidence>